<feature type="region of interest" description="Disordered" evidence="1">
    <location>
        <begin position="509"/>
        <end position="537"/>
    </location>
</feature>
<sequence>MHNALRLRPSVLLFGQSSIHALLPSTLTAQVESLLENGKIADAQALLDKAETQGGQLEVLQYLHQCTAFKLFGQTRFRDATQHFVKGASDPRILISYFEELRPALCEETSSPEPTQTDADSTRSDSMEIEVYAGVQKYMPSETSVDDIIRNYSPYLRPQVLSETDAADNVQYASTSSIPSSSVSGTRTHPATVAMRDILGTQAREMVEAALSALLVEQAEFWARDIVEVTATALALHYAHSGDVPSPLSSFRPPLQSVPPRPPSRPPSRPTSSQLHLPPSETSASLSPSARSAAHALQQPTMTIRPRILARVLETLNLWGPLIELWRTVGDVGRLINVLAGLVEGTYHDSSVSDPLGQMFAILSSLQQPERMVTDVVTDPAIGEAERQSLIRKWGVWLAARDVERGLSLLMSGLPTRAQRPTVVGGRTKDKDLGKEQEKTDELAVLAELRKTGTTAAKKYLEWLIVGRGRENSLLQCQLVESCVEDLFECLKDDTIAKLWRAKCVSYTSTTPTTSAPLSRVSSSDSGSQLPWATNTPPPRPPFLSYFVSTTPDSRSKRARIKALLALQATLVSSEAEGEALAKRVQERIVEGGWEKVLGLEVAVLHSKLSEPSVVLRTLHSLRDSVTAEAYASSAGVYGVISPRAGASAAEGCELADWAKWFVKAVEDRNLAVKRAKSANLGGQPPSEMLKILLQVYTEDGDIQQVSRLLSSQAHSLDIPDIVSLVPESWPLHSISSFLARSLRRSVHIKHEGQIVKEICAGQNLEVLQRSYFILQQEGATIEEAVEDSEDGGSGEHLDEKGEYVEKVAMHLGQGDVHVVDVEADGGG</sequence>
<dbReference type="PANTHER" id="PTHR12894">
    <property type="entry name" value="CNH DOMAIN CONTAINING"/>
    <property type="match status" value="1"/>
</dbReference>
<gene>
    <name evidence="2" type="ORF">PISMIDRAFT_469939</name>
</gene>
<evidence type="ECO:0000256" key="1">
    <source>
        <dbReference type="SAM" id="MobiDB-lite"/>
    </source>
</evidence>
<dbReference type="Proteomes" id="UP000054018">
    <property type="component" value="Unassembled WGS sequence"/>
</dbReference>
<feature type="compositionally biased region" description="Low complexity" evidence="1">
    <location>
        <begin position="270"/>
        <end position="297"/>
    </location>
</feature>
<feature type="region of interest" description="Disordered" evidence="1">
    <location>
        <begin position="243"/>
        <end position="297"/>
    </location>
</feature>
<dbReference type="AlphaFoldDB" id="A0A0C9YDJ2"/>
<proteinExistence type="predicted"/>
<keyword evidence="3" id="KW-1185">Reference proteome</keyword>
<dbReference type="GO" id="GO:0034058">
    <property type="term" value="P:endosomal vesicle fusion"/>
    <property type="evidence" value="ECO:0007669"/>
    <property type="project" value="TreeGrafter"/>
</dbReference>
<reference evidence="2 3" key="1">
    <citation type="submission" date="2014-04" db="EMBL/GenBank/DDBJ databases">
        <authorList>
            <consortium name="DOE Joint Genome Institute"/>
            <person name="Kuo A."/>
            <person name="Kohler A."/>
            <person name="Costa M.D."/>
            <person name="Nagy L.G."/>
            <person name="Floudas D."/>
            <person name="Copeland A."/>
            <person name="Barry K.W."/>
            <person name="Cichocki N."/>
            <person name="Veneault-Fourrey C."/>
            <person name="LaButti K."/>
            <person name="Lindquist E.A."/>
            <person name="Lipzen A."/>
            <person name="Lundell T."/>
            <person name="Morin E."/>
            <person name="Murat C."/>
            <person name="Sun H."/>
            <person name="Tunlid A."/>
            <person name="Henrissat B."/>
            <person name="Grigoriev I.V."/>
            <person name="Hibbett D.S."/>
            <person name="Martin F."/>
            <person name="Nordberg H.P."/>
            <person name="Cantor M.N."/>
            <person name="Hua S.X."/>
        </authorList>
    </citation>
    <scope>NUCLEOTIDE SEQUENCE [LARGE SCALE GENOMIC DNA]</scope>
    <source>
        <strain evidence="2 3">441</strain>
    </source>
</reference>
<evidence type="ECO:0000313" key="2">
    <source>
        <dbReference type="EMBL" id="KIK11869.1"/>
    </source>
</evidence>
<dbReference type="GO" id="GO:0016020">
    <property type="term" value="C:membrane"/>
    <property type="evidence" value="ECO:0007669"/>
    <property type="project" value="TreeGrafter"/>
</dbReference>
<organism evidence="2 3">
    <name type="scientific">Pisolithus microcarpus 441</name>
    <dbReference type="NCBI Taxonomy" id="765257"/>
    <lineage>
        <taxon>Eukaryota</taxon>
        <taxon>Fungi</taxon>
        <taxon>Dikarya</taxon>
        <taxon>Basidiomycota</taxon>
        <taxon>Agaricomycotina</taxon>
        <taxon>Agaricomycetes</taxon>
        <taxon>Agaricomycetidae</taxon>
        <taxon>Boletales</taxon>
        <taxon>Sclerodermatineae</taxon>
        <taxon>Pisolithaceae</taxon>
        <taxon>Pisolithus</taxon>
    </lineage>
</organism>
<dbReference type="OrthoDB" id="10258882at2759"/>
<dbReference type="PANTHER" id="PTHR12894:SF27">
    <property type="entry name" value="TRANSFORMING GROWTH FACTOR-BETA RECEPTOR-ASSOCIATED PROTEIN 1"/>
    <property type="match status" value="1"/>
</dbReference>
<reference evidence="3" key="2">
    <citation type="submission" date="2015-01" db="EMBL/GenBank/DDBJ databases">
        <title>Evolutionary Origins and Diversification of the Mycorrhizal Mutualists.</title>
        <authorList>
            <consortium name="DOE Joint Genome Institute"/>
            <consortium name="Mycorrhizal Genomics Consortium"/>
            <person name="Kohler A."/>
            <person name="Kuo A."/>
            <person name="Nagy L.G."/>
            <person name="Floudas D."/>
            <person name="Copeland A."/>
            <person name="Barry K.W."/>
            <person name="Cichocki N."/>
            <person name="Veneault-Fourrey C."/>
            <person name="LaButti K."/>
            <person name="Lindquist E.A."/>
            <person name="Lipzen A."/>
            <person name="Lundell T."/>
            <person name="Morin E."/>
            <person name="Murat C."/>
            <person name="Riley R."/>
            <person name="Ohm R."/>
            <person name="Sun H."/>
            <person name="Tunlid A."/>
            <person name="Henrissat B."/>
            <person name="Grigoriev I.V."/>
            <person name="Hibbett D.S."/>
            <person name="Martin F."/>
        </authorList>
    </citation>
    <scope>NUCLEOTIDE SEQUENCE [LARGE SCALE GENOMIC DNA]</scope>
    <source>
        <strain evidence="3">441</strain>
    </source>
</reference>
<accession>A0A0C9YDJ2</accession>
<dbReference type="GO" id="GO:0005737">
    <property type="term" value="C:cytoplasm"/>
    <property type="evidence" value="ECO:0007669"/>
    <property type="project" value="TreeGrafter"/>
</dbReference>
<dbReference type="EMBL" id="KN834146">
    <property type="protein sequence ID" value="KIK11869.1"/>
    <property type="molecule type" value="Genomic_DNA"/>
</dbReference>
<dbReference type="GO" id="GO:0006914">
    <property type="term" value="P:autophagy"/>
    <property type="evidence" value="ECO:0007669"/>
    <property type="project" value="TreeGrafter"/>
</dbReference>
<evidence type="ECO:0000313" key="3">
    <source>
        <dbReference type="Proteomes" id="UP000054018"/>
    </source>
</evidence>
<dbReference type="STRING" id="765257.A0A0C9YDJ2"/>
<protein>
    <recommendedName>
        <fullName evidence="4">Vacuolar sorting protein 39/Transforming growth factor beta receptor-associated domain-containing protein</fullName>
    </recommendedName>
</protein>
<evidence type="ECO:0008006" key="4">
    <source>
        <dbReference type="Google" id="ProtNLM"/>
    </source>
</evidence>
<dbReference type="InterPro" id="IPR032914">
    <property type="entry name" value="Vam6/VPS39/TRAP1"/>
</dbReference>
<name>A0A0C9YDJ2_9AGAM</name>
<feature type="compositionally biased region" description="Pro residues" evidence="1">
    <location>
        <begin position="256"/>
        <end position="269"/>
    </location>
</feature>
<dbReference type="HOGENOM" id="CLU_004400_1_0_1"/>
<feature type="compositionally biased region" description="Polar residues" evidence="1">
    <location>
        <begin position="516"/>
        <end position="535"/>
    </location>
</feature>